<evidence type="ECO:0000313" key="7">
    <source>
        <dbReference type="EMBL" id="SMQ70111.1"/>
    </source>
</evidence>
<accession>A0A1Y6F935</accession>
<evidence type="ECO:0000256" key="3">
    <source>
        <dbReference type="ARBA" id="ARBA00023139"/>
    </source>
</evidence>
<proteinExistence type="predicted"/>
<evidence type="ECO:0000256" key="4">
    <source>
        <dbReference type="ARBA" id="ARBA00023288"/>
    </source>
</evidence>
<dbReference type="RefSeq" id="WP_086470067.1">
    <property type="nucleotide sequence ID" value="NZ_FXWK01000001.1"/>
</dbReference>
<dbReference type="OrthoDB" id="120729at2"/>
<organism evidence="7 8">
    <name type="scientific">Devosia lucknowensis</name>
    <dbReference type="NCBI Taxonomy" id="1096929"/>
    <lineage>
        <taxon>Bacteria</taxon>
        <taxon>Pseudomonadati</taxon>
        <taxon>Pseudomonadota</taxon>
        <taxon>Alphaproteobacteria</taxon>
        <taxon>Hyphomicrobiales</taxon>
        <taxon>Devosiaceae</taxon>
        <taxon>Devosia</taxon>
    </lineage>
</organism>
<dbReference type="Proteomes" id="UP000194474">
    <property type="component" value="Unassembled WGS sequence"/>
</dbReference>
<keyword evidence="1 5" id="KW-0732">Signal</keyword>
<dbReference type="Gene3D" id="2.40.128.200">
    <property type="match status" value="1"/>
</dbReference>
<evidence type="ECO:0000256" key="5">
    <source>
        <dbReference type="SAM" id="SignalP"/>
    </source>
</evidence>
<feature type="chain" id="PRO_5012441550" evidence="5">
    <location>
        <begin position="23"/>
        <end position="143"/>
    </location>
</feature>
<dbReference type="InterPro" id="IPR018660">
    <property type="entry name" value="MliC"/>
</dbReference>
<name>A0A1Y6F935_9HYPH</name>
<protein>
    <submittedName>
        <fullName evidence="7">Membrane-bound inhibitor of C-type lysozyme</fullName>
    </submittedName>
</protein>
<dbReference type="AlphaFoldDB" id="A0A1Y6F935"/>
<evidence type="ECO:0000256" key="1">
    <source>
        <dbReference type="ARBA" id="ARBA00022729"/>
    </source>
</evidence>
<feature type="domain" description="C-type lysozyme inhibitor" evidence="6">
    <location>
        <begin position="62"/>
        <end position="128"/>
    </location>
</feature>
<sequence>MTKAKILFGAVLGAALATSAVAQEDVAPPSAAVAPVAGPSTSASLVITIESAGDIERSVTPYQCDDGQSLSVQYINAVPNFLAIVPVDGQNLVMATALSASGARYVGGPYEWWTHQGEATLRDLTQDEDAEPLATCTAISNTP</sequence>
<dbReference type="InterPro" id="IPR036328">
    <property type="entry name" value="MliC_sf"/>
</dbReference>
<gene>
    <name evidence="7" type="ORF">SAMN06295905_1779</name>
</gene>
<keyword evidence="8" id="KW-1185">Reference proteome</keyword>
<keyword evidence="4" id="KW-0449">Lipoprotein</keyword>
<dbReference type="SUPFAM" id="SSF141488">
    <property type="entry name" value="YdhA-like"/>
    <property type="match status" value="1"/>
</dbReference>
<keyword evidence="2" id="KW-0472">Membrane</keyword>
<dbReference type="Pfam" id="PF09864">
    <property type="entry name" value="MliC"/>
    <property type="match status" value="1"/>
</dbReference>
<evidence type="ECO:0000313" key="8">
    <source>
        <dbReference type="Proteomes" id="UP000194474"/>
    </source>
</evidence>
<reference evidence="8" key="1">
    <citation type="submission" date="2017-04" db="EMBL/GenBank/DDBJ databases">
        <authorList>
            <person name="Varghese N."/>
            <person name="Submissions S."/>
        </authorList>
    </citation>
    <scope>NUCLEOTIDE SEQUENCE [LARGE SCALE GENOMIC DNA]</scope>
</reference>
<keyword evidence="3" id="KW-0564">Palmitate</keyword>
<evidence type="ECO:0000256" key="2">
    <source>
        <dbReference type="ARBA" id="ARBA00023136"/>
    </source>
</evidence>
<evidence type="ECO:0000259" key="6">
    <source>
        <dbReference type="Pfam" id="PF09864"/>
    </source>
</evidence>
<dbReference type="EMBL" id="FXWK01000001">
    <property type="protein sequence ID" value="SMQ70111.1"/>
    <property type="molecule type" value="Genomic_DNA"/>
</dbReference>
<feature type="signal peptide" evidence="5">
    <location>
        <begin position="1"/>
        <end position="22"/>
    </location>
</feature>